<evidence type="ECO:0000313" key="5">
    <source>
        <dbReference type="Proteomes" id="UP000762676"/>
    </source>
</evidence>
<keyword evidence="2" id="KW-0812">Transmembrane</keyword>
<keyword evidence="2" id="KW-1133">Transmembrane helix</keyword>
<organism evidence="4 5">
    <name type="scientific">Elysia marginata</name>
    <dbReference type="NCBI Taxonomy" id="1093978"/>
    <lineage>
        <taxon>Eukaryota</taxon>
        <taxon>Metazoa</taxon>
        <taxon>Spiralia</taxon>
        <taxon>Lophotrochozoa</taxon>
        <taxon>Mollusca</taxon>
        <taxon>Gastropoda</taxon>
        <taxon>Heterobranchia</taxon>
        <taxon>Euthyneura</taxon>
        <taxon>Panpulmonata</taxon>
        <taxon>Sacoglossa</taxon>
        <taxon>Placobranchoidea</taxon>
        <taxon>Plakobranchidae</taxon>
        <taxon>Elysia</taxon>
    </lineage>
</organism>
<reference evidence="4 5" key="1">
    <citation type="journal article" date="2021" name="Elife">
        <title>Chloroplast acquisition without the gene transfer in kleptoplastic sea slugs, Plakobranchus ocellatus.</title>
        <authorList>
            <person name="Maeda T."/>
            <person name="Takahashi S."/>
            <person name="Yoshida T."/>
            <person name="Shimamura S."/>
            <person name="Takaki Y."/>
            <person name="Nagai Y."/>
            <person name="Toyoda A."/>
            <person name="Suzuki Y."/>
            <person name="Arimoto A."/>
            <person name="Ishii H."/>
            <person name="Satoh N."/>
            <person name="Nishiyama T."/>
            <person name="Hasebe M."/>
            <person name="Maruyama T."/>
            <person name="Minagawa J."/>
            <person name="Obokata J."/>
            <person name="Shigenobu S."/>
        </authorList>
    </citation>
    <scope>NUCLEOTIDE SEQUENCE [LARGE SCALE GENOMIC DNA]</scope>
</reference>
<evidence type="ECO:0000313" key="4">
    <source>
        <dbReference type="EMBL" id="GFS24851.1"/>
    </source>
</evidence>
<dbReference type="AlphaFoldDB" id="A0AAV4JU16"/>
<feature type="compositionally biased region" description="Basic residues" evidence="1">
    <location>
        <begin position="553"/>
        <end position="563"/>
    </location>
</feature>
<feature type="chain" id="PRO_5043708196" evidence="3">
    <location>
        <begin position="24"/>
        <end position="627"/>
    </location>
</feature>
<feature type="compositionally biased region" description="Polar residues" evidence="1">
    <location>
        <begin position="461"/>
        <end position="478"/>
    </location>
</feature>
<name>A0AAV4JU16_9GAST</name>
<keyword evidence="5" id="KW-1185">Reference proteome</keyword>
<evidence type="ECO:0000256" key="2">
    <source>
        <dbReference type="SAM" id="Phobius"/>
    </source>
</evidence>
<feature type="signal peptide" evidence="3">
    <location>
        <begin position="1"/>
        <end position="23"/>
    </location>
</feature>
<accession>A0AAV4JU16</accession>
<sequence>MLSRNSFHVRAILLVLTLGVALASGAASPPASGAASPPASVGNDTSDNLPSSATDTPHIVFAGNGVVNIPPLLLDRFFHCLCDFSTTDCFMFFFESNAASNNYEVTEVREVARSRDSEHAGSSSKSLNTPPSYTCQSTVCSLFGVLYCSAEHNTTYSVDEKSNAVARPPPGFLAFCDESRVILNWTSEVEYFNFGRGPVTVEDDHTMCLAFSDDAGNENCIDVSEATSDGNGEDNGNNKRDTNNDNIHQRGKGIKDKNKTAVSADNERGNNNGDKNNKPESDWYMETFLKYSKLVILFSGSSLAVNLIFLVLLIYLCIDKRKKSGRKLENLSPIIRPGQPDSSKQISVGEPFKDSLNTSYQDIDDDDLNAIKLRVRGEGDYLTPRDIPTILFKRDECDSSETNAASCNSSTTGRGAQEYEDVSLIDTTARQPYHVGQGDNPRSYNTYTNWIESPLSPKAKATQTDATDDNINQTSSPAPNVAKRKEIISALLKSTFNGRPRFFTVPMDGTDPTYVTEYAPANQTQKTEENSDNVVPTPRANVPSDPKKEAVARKKQVPRKPRRSREQARLTHDTSGYRHKSKTVAAPEDGDDERHTYENNLAFTSAESDENVMKFMRERTSTLYCNM</sequence>
<feature type="region of interest" description="Disordered" evidence="1">
    <location>
        <begin position="222"/>
        <end position="279"/>
    </location>
</feature>
<keyword evidence="2" id="KW-0472">Membrane</keyword>
<keyword evidence="3" id="KW-0732">Signal</keyword>
<gene>
    <name evidence="4" type="ORF">ElyMa_001672900</name>
</gene>
<dbReference type="EMBL" id="BMAT01003411">
    <property type="protein sequence ID" value="GFS24851.1"/>
    <property type="molecule type" value="Genomic_DNA"/>
</dbReference>
<feature type="compositionally biased region" description="Basic and acidic residues" evidence="1">
    <location>
        <begin position="564"/>
        <end position="576"/>
    </location>
</feature>
<feature type="transmembrane region" description="Helical" evidence="2">
    <location>
        <begin position="294"/>
        <end position="318"/>
    </location>
</feature>
<protein>
    <submittedName>
        <fullName evidence="4">Uncharacterized protein</fullName>
    </submittedName>
</protein>
<evidence type="ECO:0000256" key="3">
    <source>
        <dbReference type="SAM" id="SignalP"/>
    </source>
</evidence>
<proteinExistence type="predicted"/>
<feature type="region of interest" description="Disordered" evidence="1">
    <location>
        <begin position="457"/>
        <end position="480"/>
    </location>
</feature>
<dbReference type="Proteomes" id="UP000762676">
    <property type="component" value="Unassembled WGS sequence"/>
</dbReference>
<feature type="region of interest" description="Disordered" evidence="1">
    <location>
        <begin position="522"/>
        <end position="594"/>
    </location>
</feature>
<evidence type="ECO:0000256" key="1">
    <source>
        <dbReference type="SAM" id="MobiDB-lite"/>
    </source>
</evidence>
<comment type="caution">
    <text evidence="4">The sequence shown here is derived from an EMBL/GenBank/DDBJ whole genome shotgun (WGS) entry which is preliminary data.</text>
</comment>